<evidence type="ECO:0000313" key="2">
    <source>
        <dbReference type="EMBL" id="OXA51856.1"/>
    </source>
</evidence>
<evidence type="ECO:0000256" key="1">
    <source>
        <dbReference type="SAM" id="SignalP"/>
    </source>
</evidence>
<dbReference type="PANTHER" id="PTHR18841">
    <property type="entry name" value="VITELLINE MEMBRANE OUTER LAYER PROTEIN I-RELATED"/>
    <property type="match status" value="1"/>
</dbReference>
<dbReference type="Proteomes" id="UP000198287">
    <property type="component" value="Unassembled WGS sequence"/>
</dbReference>
<protein>
    <submittedName>
        <fullName evidence="2">Vitelline membrane outer layer protein 1</fullName>
    </submittedName>
</protein>
<dbReference type="STRING" id="158441.A0A226E5N8"/>
<dbReference type="PANTHER" id="PTHR18841:SF0">
    <property type="entry name" value="VITELLINE MEMBRANE OUTER LAYER 1 HOMOLOG A-RELATED"/>
    <property type="match status" value="1"/>
</dbReference>
<sequence length="198" mass="20892">MAILPSLLLIVTMIGFCAGAPDFILEGHQRTNWGTWGDMATCAPGSYVYGFRLKVHSDQGFFGDDSALNGIELLCISPTAKRPARNASMTEFSTITSLVGHHGSMTGLQECPDPGFAVGYELRSEGDQGFAVDDTAANNLKIHCSGLGILEGAGQGWGDWTGALTCPRGLKICGIQTQVEGPNSDDTTLNNVNMGCCV</sequence>
<accession>A0A226E5N8</accession>
<comment type="caution">
    <text evidence="2">The sequence shown here is derived from an EMBL/GenBank/DDBJ whole genome shotgun (WGS) entry which is preliminary data.</text>
</comment>
<dbReference type="Gene3D" id="2.100.10.20">
    <property type="entry name" value="Vitelline membrane outer layer protein I (VOMI)"/>
    <property type="match status" value="1"/>
</dbReference>
<dbReference type="CDD" id="cd00220">
    <property type="entry name" value="VMO-I"/>
    <property type="match status" value="1"/>
</dbReference>
<dbReference type="OMA" id="CKNDEYA"/>
<reference evidence="2 3" key="1">
    <citation type="submission" date="2015-12" db="EMBL/GenBank/DDBJ databases">
        <title>The genome of Folsomia candida.</title>
        <authorList>
            <person name="Faddeeva A."/>
            <person name="Derks M.F."/>
            <person name="Anvar Y."/>
            <person name="Smit S."/>
            <person name="Van Straalen N."/>
            <person name="Roelofs D."/>
        </authorList>
    </citation>
    <scope>NUCLEOTIDE SEQUENCE [LARGE SCALE GENOMIC DNA]</scope>
    <source>
        <strain evidence="2 3">VU population</strain>
        <tissue evidence="2">Whole body</tissue>
    </source>
</reference>
<dbReference type="OrthoDB" id="6329319at2759"/>
<keyword evidence="3" id="KW-1185">Reference proteome</keyword>
<dbReference type="Pfam" id="PF03762">
    <property type="entry name" value="VOMI"/>
    <property type="match status" value="1"/>
</dbReference>
<feature type="chain" id="PRO_5012262792" evidence="1">
    <location>
        <begin position="20"/>
        <end position="198"/>
    </location>
</feature>
<dbReference type="InterPro" id="IPR036706">
    <property type="entry name" value="VOMI_sf"/>
</dbReference>
<dbReference type="SUPFAM" id="SSF51092">
    <property type="entry name" value="Vitelline membrane outer protein-I (VMO-I)"/>
    <property type="match status" value="1"/>
</dbReference>
<name>A0A226E5N8_FOLCA</name>
<dbReference type="AlphaFoldDB" id="A0A226E5N8"/>
<organism evidence="2 3">
    <name type="scientific">Folsomia candida</name>
    <name type="common">Springtail</name>
    <dbReference type="NCBI Taxonomy" id="158441"/>
    <lineage>
        <taxon>Eukaryota</taxon>
        <taxon>Metazoa</taxon>
        <taxon>Ecdysozoa</taxon>
        <taxon>Arthropoda</taxon>
        <taxon>Hexapoda</taxon>
        <taxon>Collembola</taxon>
        <taxon>Entomobryomorpha</taxon>
        <taxon>Isotomoidea</taxon>
        <taxon>Isotomidae</taxon>
        <taxon>Proisotominae</taxon>
        <taxon>Folsomia</taxon>
    </lineage>
</organism>
<keyword evidence="1" id="KW-0732">Signal</keyword>
<dbReference type="InterPro" id="IPR005515">
    <property type="entry name" value="VOMI"/>
</dbReference>
<dbReference type="GO" id="GO:0005615">
    <property type="term" value="C:extracellular space"/>
    <property type="evidence" value="ECO:0007669"/>
    <property type="project" value="TreeGrafter"/>
</dbReference>
<evidence type="ECO:0000313" key="3">
    <source>
        <dbReference type="Proteomes" id="UP000198287"/>
    </source>
</evidence>
<gene>
    <name evidence="2" type="ORF">Fcan01_13864</name>
</gene>
<feature type="signal peptide" evidence="1">
    <location>
        <begin position="1"/>
        <end position="19"/>
    </location>
</feature>
<dbReference type="EMBL" id="LNIX01000007">
    <property type="protein sequence ID" value="OXA51856.1"/>
    <property type="molecule type" value="Genomic_DNA"/>
</dbReference>
<proteinExistence type="predicted"/>